<dbReference type="Pfam" id="PF07714">
    <property type="entry name" value="PK_Tyr_Ser-Thr"/>
    <property type="match status" value="1"/>
</dbReference>
<dbReference type="PROSITE" id="PS50011">
    <property type="entry name" value="PROTEIN_KINASE_DOM"/>
    <property type="match status" value="1"/>
</dbReference>
<dbReference type="GO" id="GO:0007169">
    <property type="term" value="P:cell surface receptor protein tyrosine kinase signaling pathway"/>
    <property type="evidence" value="ECO:0007669"/>
    <property type="project" value="TreeGrafter"/>
</dbReference>
<sequence length="418" mass="47878">MSFTKGDDNKHCCDGCFGNLFSKLTSRLLSSNKFQETTINVVGEDNNVKNESNISCMHFVALMNCISRCKNTTDYTSQSPDNATSIPNTIPNLNNGTLKKSTSISNIHKYYCTKCGRKKLYEEWCEPCDQDVFKSNFSNWTNGNETIDTFIRETQLSATTKFNFLEWIPFSSLTNIEAIGEGGFGKVFRTKWIDGPRTKWNIEKEVWERYSSVDVALKSLKEENLTRLVEELKSHLKSNNRIVGRFNTLRIYGITYNPDLKVYMIVMILADDGDLSAYLDEHFSTLTYIKKLKILYDIATGLTQIHDSDLVHRDLHSGNVMCQGIKDRKLGHGEECWNNNEETRPCARKLYETIGIWLNQCLFAPDSEIAKEFKKGDDIRPKERQLQVTESLDFVILTIIITEVSTDLGIWMIHHGSN</sequence>
<evidence type="ECO:0000313" key="3">
    <source>
        <dbReference type="Proteomes" id="UP000789405"/>
    </source>
</evidence>
<dbReference type="Proteomes" id="UP000789405">
    <property type="component" value="Unassembled WGS sequence"/>
</dbReference>
<dbReference type="PANTHER" id="PTHR24416">
    <property type="entry name" value="TYROSINE-PROTEIN KINASE RECEPTOR"/>
    <property type="match status" value="1"/>
</dbReference>
<gene>
    <name evidence="2" type="ORF">DERYTH_LOCUS4808</name>
</gene>
<dbReference type="InterPro" id="IPR050122">
    <property type="entry name" value="RTK"/>
</dbReference>
<reference evidence="2" key="1">
    <citation type="submission" date="2021-06" db="EMBL/GenBank/DDBJ databases">
        <authorList>
            <person name="Kallberg Y."/>
            <person name="Tangrot J."/>
            <person name="Rosling A."/>
        </authorList>
    </citation>
    <scope>NUCLEOTIDE SEQUENCE</scope>
    <source>
        <strain evidence="2">MA453B</strain>
    </source>
</reference>
<dbReference type="OrthoDB" id="2414060at2759"/>
<accession>A0A9N9ASZ3</accession>
<dbReference type="EMBL" id="CAJVPY010001900">
    <property type="protein sequence ID" value="CAG8541135.1"/>
    <property type="molecule type" value="Genomic_DNA"/>
</dbReference>
<dbReference type="GO" id="GO:0005886">
    <property type="term" value="C:plasma membrane"/>
    <property type="evidence" value="ECO:0007669"/>
    <property type="project" value="TreeGrafter"/>
</dbReference>
<dbReference type="InterPro" id="IPR000719">
    <property type="entry name" value="Prot_kinase_dom"/>
</dbReference>
<comment type="caution">
    <text evidence="2">The sequence shown here is derived from an EMBL/GenBank/DDBJ whole genome shotgun (WGS) entry which is preliminary data.</text>
</comment>
<protein>
    <submittedName>
        <fullName evidence="2">10599_t:CDS:1</fullName>
    </submittedName>
</protein>
<dbReference type="GO" id="GO:0043235">
    <property type="term" value="C:receptor complex"/>
    <property type="evidence" value="ECO:0007669"/>
    <property type="project" value="TreeGrafter"/>
</dbReference>
<evidence type="ECO:0000313" key="2">
    <source>
        <dbReference type="EMBL" id="CAG8541135.1"/>
    </source>
</evidence>
<proteinExistence type="predicted"/>
<name>A0A9N9ASZ3_9GLOM</name>
<dbReference type="GO" id="GO:0005524">
    <property type="term" value="F:ATP binding"/>
    <property type="evidence" value="ECO:0007669"/>
    <property type="project" value="InterPro"/>
</dbReference>
<dbReference type="GO" id="GO:0004714">
    <property type="term" value="F:transmembrane receptor protein tyrosine kinase activity"/>
    <property type="evidence" value="ECO:0007669"/>
    <property type="project" value="TreeGrafter"/>
</dbReference>
<dbReference type="SUPFAM" id="SSF56112">
    <property type="entry name" value="Protein kinase-like (PK-like)"/>
    <property type="match status" value="1"/>
</dbReference>
<dbReference type="InterPro" id="IPR001245">
    <property type="entry name" value="Ser-Thr/Tyr_kinase_cat_dom"/>
</dbReference>
<dbReference type="Gene3D" id="1.10.510.10">
    <property type="entry name" value="Transferase(Phosphotransferase) domain 1"/>
    <property type="match status" value="1"/>
</dbReference>
<organism evidence="2 3">
    <name type="scientific">Dentiscutata erythropus</name>
    <dbReference type="NCBI Taxonomy" id="1348616"/>
    <lineage>
        <taxon>Eukaryota</taxon>
        <taxon>Fungi</taxon>
        <taxon>Fungi incertae sedis</taxon>
        <taxon>Mucoromycota</taxon>
        <taxon>Glomeromycotina</taxon>
        <taxon>Glomeromycetes</taxon>
        <taxon>Diversisporales</taxon>
        <taxon>Gigasporaceae</taxon>
        <taxon>Dentiscutata</taxon>
    </lineage>
</organism>
<evidence type="ECO:0000259" key="1">
    <source>
        <dbReference type="PROSITE" id="PS50011"/>
    </source>
</evidence>
<dbReference type="AlphaFoldDB" id="A0A9N9ASZ3"/>
<dbReference type="PANTHER" id="PTHR24416:SF611">
    <property type="entry name" value="TYROSINE-PROTEIN KINASE TRANSMEMBRANE RECEPTOR ROR"/>
    <property type="match status" value="1"/>
</dbReference>
<feature type="domain" description="Protein kinase" evidence="1">
    <location>
        <begin position="173"/>
        <end position="418"/>
    </location>
</feature>
<dbReference type="InterPro" id="IPR011009">
    <property type="entry name" value="Kinase-like_dom_sf"/>
</dbReference>
<keyword evidence="3" id="KW-1185">Reference proteome</keyword>